<organism evidence="2 3">
    <name type="scientific">Phialocephala subalpina</name>
    <dbReference type="NCBI Taxonomy" id="576137"/>
    <lineage>
        <taxon>Eukaryota</taxon>
        <taxon>Fungi</taxon>
        <taxon>Dikarya</taxon>
        <taxon>Ascomycota</taxon>
        <taxon>Pezizomycotina</taxon>
        <taxon>Leotiomycetes</taxon>
        <taxon>Helotiales</taxon>
        <taxon>Mollisiaceae</taxon>
        <taxon>Phialocephala</taxon>
        <taxon>Phialocephala fortinii species complex</taxon>
    </lineage>
</organism>
<feature type="compositionally biased region" description="Acidic residues" evidence="1">
    <location>
        <begin position="241"/>
        <end position="254"/>
    </location>
</feature>
<feature type="region of interest" description="Disordered" evidence="1">
    <location>
        <begin position="193"/>
        <end position="261"/>
    </location>
</feature>
<reference evidence="2 3" key="1">
    <citation type="submission" date="2016-03" db="EMBL/GenBank/DDBJ databases">
        <authorList>
            <person name="Ploux O."/>
        </authorList>
    </citation>
    <scope>NUCLEOTIDE SEQUENCE [LARGE SCALE GENOMIC DNA]</scope>
    <source>
        <strain evidence="2 3">UAMH 11012</strain>
    </source>
</reference>
<dbReference type="EMBL" id="FJOG01000028">
    <property type="protein sequence ID" value="CZR64972.1"/>
    <property type="molecule type" value="Genomic_DNA"/>
</dbReference>
<evidence type="ECO:0000313" key="3">
    <source>
        <dbReference type="Proteomes" id="UP000184330"/>
    </source>
</evidence>
<evidence type="ECO:0000313" key="2">
    <source>
        <dbReference type="EMBL" id="CZR64972.1"/>
    </source>
</evidence>
<dbReference type="Proteomes" id="UP000184330">
    <property type="component" value="Unassembled WGS sequence"/>
</dbReference>
<name>A0A1L7XIV4_9HELO</name>
<feature type="compositionally biased region" description="Basic and acidic residues" evidence="1">
    <location>
        <begin position="1"/>
        <end position="12"/>
    </location>
</feature>
<dbReference type="OrthoDB" id="3563290at2759"/>
<feature type="compositionally biased region" description="Basic and acidic residues" evidence="1">
    <location>
        <begin position="209"/>
        <end position="218"/>
    </location>
</feature>
<dbReference type="AlphaFoldDB" id="A0A1L7XIV4"/>
<keyword evidence="3" id="KW-1185">Reference proteome</keyword>
<protein>
    <submittedName>
        <fullName evidence="2">Uncharacterized protein</fullName>
    </submittedName>
</protein>
<proteinExistence type="predicted"/>
<sequence length="261" mass="29597">MGKAEEDTHDIMESEDLDASDYDSSARESLDERHDNLHENTLCLPRQNLFVKNESYRFFLFHAVLDQVLSVDAYKKISWVKIAKKDKTSSAELELNSGSDLGLDLDLHLDMGLDSNSESESVFSYCSTKHVNLLLAIIDALAAVKLGQSTESRARQIFDTLWEKYMKIHYPDLIPQKKISRAEKMDEWVADMHSFDNGDDDEEPSPPYKKHDSSKSKTEQQNTELDPEMTDLLPKVGGDDVVAEESETEEEDTGAEGREEV</sequence>
<accession>A0A1L7XIV4</accession>
<feature type="region of interest" description="Disordered" evidence="1">
    <location>
        <begin position="1"/>
        <end position="31"/>
    </location>
</feature>
<evidence type="ECO:0000256" key="1">
    <source>
        <dbReference type="SAM" id="MobiDB-lite"/>
    </source>
</evidence>
<gene>
    <name evidence="2" type="ORF">PAC_14872</name>
</gene>